<comment type="caution">
    <text evidence="3">The sequence shown here is derived from an EMBL/GenBank/DDBJ whole genome shotgun (WGS) entry which is preliminary data.</text>
</comment>
<reference evidence="3" key="2">
    <citation type="submission" date="2020-09" db="EMBL/GenBank/DDBJ databases">
        <authorList>
            <person name="Sun Q."/>
            <person name="Zhou Y."/>
        </authorList>
    </citation>
    <scope>NUCLEOTIDE SEQUENCE</scope>
    <source>
        <strain evidence="3">CGMCC 1.12997</strain>
    </source>
</reference>
<dbReference type="PROSITE" id="PS51352">
    <property type="entry name" value="THIOREDOXIN_2"/>
    <property type="match status" value="1"/>
</dbReference>
<protein>
    <recommendedName>
        <fullName evidence="2">Thioredoxin domain-containing protein</fullName>
    </recommendedName>
</protein>
<dbReference type="InterPro" id="IPR036249">
    <property type="entry name" value="Thioredoxin-like_sf"/>
</dbReference>
<dbReference type="Pfam" id="PF13899">
    <property type="entry name" value="Thioredoxin_7"/>
    <property type="match status" value="1"/>
</dbReference>
<gene>
    <name evidence="3" type="ORF">GCM10011585_26920</name>
</gene>
<sequence length="171" mass="19064">MISRMLKVISRFCTALLSLALIATAAAVPNQAQAQLTTPFVKQHIYSETANPTADIAAALKKARVEHKRVLLDFGGDWCPDCQVLDIYFRQQPNAALLAKHFIVVHVYIGHMDQNLDIPKKYDVPINKGVPALAVLDAHGKLLYSQQTGQFENMRNMSSSDVTEFLNKWKA</sequence>
<feature type="signal peptide" evidence="1">
    <location>
        <begin position="1"/>
        <end position="34"/>
    </location>
</feature>
<keyword evidence="1" id="KW-0732">Signal</keyword>
<dbReference type="EMBL" id="BMGT01000003">
    <property type="protein sequence ID" value="GGG82038.1"/>
    <property type="molecule type" value="Genomic_DNA"/>
</dbReference>
<keyword evidence="4" id="KW-1185">Reference proteome</keyword>
<dbReference type="AlphaFoldDB" id="A0A917M746"/>
<dbReference type="InterPro" id="IPR013766">
    <property type="entry name" value="Thioredoxin_domain"/>
</dbReference>
<evidence type="ECO:0000256" key="1">
    <source>
        <dbReference type="SAM" id="SignalP"/>
    </source>
</evidence>
<organism evidence="3 4">
    <name type="scientific">Edaphobacter dinghuensis</name>
    <dbReference type="NCBI Taxonomy" id="1560005"/>
    <lineage>
        <taxon>Bacteria</taxon>
        <taxon>Pseudomonadati</taxon>
        <taxon>Acidobacteriota</taxon>
        <taxon>Terriglobia</taxon>
        <taxon>Terriglobales</taxon>
        <taxon>Acidobacteriaceae</taxon>
        <taxon>Edaphobacter</taxon>
    </lineage>
</organism>
<feature type="chain" id="PRO_5037434578" description="Thioredoxin domain-containing protein" evidence="1">
    <location>
        <begin position="35"/>
        <end position="171"/>
    </location>
</feature>
<name>A0A917M746_9BACT</name>
<proteinExistence type="predicted"/>
<feature type="domain" description="Thioredoxin" evidence="2">
    <location>
        <begin position="17"/>
        <end position="171"/>
    </location>
</feature>
<reference evidence="3" key="1">
    <citation type="journal article" date="2014" name="Int. J. Syst. Evol. Microbiol.">
        <title>Complete genome sequence of Corynebacterium casei LMG S-19264T (=DSM 44701T), isolated from a smear-ripened cheese.</title>
        <authorList>
            <consortium name="US DOE Joint Genome Institute (JGI-PGF)"/>
            <person name="Walter F."/>
            <person name="Albersmeier A."/>
            <person name="Kalinowski J."/>
            <person name="Ruckert C."/>
        </authorList>
    </citation>
    <scope>NUCLEOTIDE SEQUENCE</scope>
    <source>
        <strain evidence="3">CGMCC 1.12997</strain>
    </source>
</reference>
<dbReference type="Gene3D" id="3.40.30.10">
    <property type="entry name" value="Glutaredoxin"/>
    <property type="match status" value="1"/>
</dbReference>
<dbReference type="RefSeq" id="WP_229739310.1">
    <property type="nucleotide sequence ID" value="NZ_BMGT01000003.1"/>
</dbReference>
<evidence type="ECO:0000313" key="3">
    <source>
        <dbReference type="EMBL" id="GGG82038.1"/>
    </source>
</evidence>
<dbReference type="Proteomes" id="UP000647241">
    <property type="component" value="Unassembled WGS sequence"/>
</dbReference>
<evidence type="ECO:0000259" key="2">
    <source>
        <dbReference type="PROSITE" id="PS51352"/>
    </source>
</evidence>
<accession>A0A917M746</accession>
<evidence type="ECO:0000313" key="4">
    <source>
        <dbReference type="Proteomes" id="UP000647241"/>
    </source>
</evidence>
<dbReference type="SUPFAM" id="SSF52833">
    <property type="entry name" value="Thioredoxin-like"/>
    <property type="match status" value="1"/>
</dbReference>